<dbReference type="EMBL" id="JFAX01000016">
    <property type="protein sequence ID" value="EXI66364.1"/>
    <property type="molecule type" value="Genomic_DNA"/>
</dbReference>
<feature type="domain" description="PAS" evidence="3">
    <location>
        <begin position="67"/>
        <end position="113"/>
    </location>
</feature>
<dbReference type="CDD" id="cd01948">
    <property type="entry name" value="EAL"/>
    <property type="match status" value="1"/>
</dbReference>
<dbReference type="InterPro" id="IPR043128">
    <property type="entry name" value="Rev_trsase/Diguanyl_cyclase"/>
</dbReference>
<dbReference type="SUPFAM" id="SSF141868">
    <property type="entry name" value="EAL domain-like"/>
    <property type="match status" value="1"/>
</dbReference>
<evidence type="ECO:0000313" key="8">
    <source>
        <dbReference type="Proteomes" id="UP000020218"/>
    </source>
</evidence>
<dbReference type="InterPro" id="IPR035965">
    <property type="entry name" value="PAS-like_dom_sf"/>
</dbReference>
<evidence type="ECO:0000259" key="4">
    <source>
        <dbReference type="PROSITE" id="PS50113"/>
    </source>
</evidence>
<dbReference type="PROSITE" id="PS50113">
    <property type="entry name" value="PAC"/>
    <property type="match status" value="4"/>
</dbReference>
<evidence type="ECO:0000256" key="1">
    <source>
        <dbReference type="ARBA" id="ARBA00051114"/>
    </source>
</evidence>
<dbReference type="PANTHER" id="PTHR44757">
    <property type="entry name" value="DIGUANYLATE CYCLASE DGCP"/>
    <property type="match status" value="1"/>
</dbReference>
<feature type="domain" description="PAS" evidence="3">
    <location>
        <begin position="318"/>
        <end position="362"/>
    </location>
</feature>
<dbReference type="Pfam" id="PF00563">
    <property type="entry name" value="EAL"/>
    <property type="match status" value="1"/>
</dbReference>
<dbReference type="SMART" id="SM00052">
    <property type="entry name" value="EAL"/>
    <property type="match status" value="1"/>
</dbReference>
<reference evidence="7" key="1">
    <citation type="submission" date="2014-02" db="EMBL/GenBank/DDBJ databases">
        <title>Expanding our view of genomic diversity in Candidatus Accumulibacter clades.</title>
        <authorList>
            <person name="Skennerton C.T."/>
            <person name="Barr J.J."/>
            <person name="Slater F.R."/>
            <person name="Bond P.L."/>
            <person name="Tyson G.W."/>
        </authorList>
    </citation>
    <scope>NUCLEOTIDE SEQUENCE [LARGE SCALE GENOMIC DNA]</scope>
</reference>
<gene>
    <name evidence="7" type="primary">gmr_9</name>
    <name evidence="7" type="ORF">AW08_02721</name>
</gene>
<sequence length="873" mass="97158">MFLRVGERAYAVVGEGRNFSTELTLRRKDGSLFWGALTGRAIDPGQPHEGSIWVFADISERQQAEEESRNLLQAVEQSPVTIVITNRNGDIEYVNPSFTRVTGYSRLEAIGQNPRILKSGEVPGEVYQTLWQTLLDGKVWTGLLHNKRKNGTLFWESVSIAPVFGDHGEVTHYLAVKEDVTERLLAEKQLRESEEAFRRLFEDAKDPLLLLKNGAFVDCNTATLELLGYPSKEEFLGLGPDDISPPYQPDGQPSKDKAQAMMAAANEFGYHRFEWTHRHRDGHAVAVEVTLTPITLRGEVILHTLWRDISERRLTEQRLRLLAAVFENSAEAIMVSDRDNRIVEVNAAFSRLTGYSADEVRGSDPRLLSSGRTSADDYRDMWQAIGSSGHWQGEIWDRRQDGTVYPKWLSISTIRGADGSVENYIGSFVDISERKAAEERIRHLAHFDTLTHLPNRSNLQGRLEQALAAARREGGSCPLAVMFLDLDRFKNINDTLGHHVGDALLLEVSQRLTGSVRASDIVARLGGDEFVVVLSRADAIAAERVAMKILHALSQPYQIDGQGMHTTSSIGIAVFPGDGDTVEVLMRNADAAMYHAKSAGRNNVQFFTASMNQAARDRRQLEEDLHLALQNDEFVLHYQPQVDSRHRVFGAEVLLRWQHPQHGLVPPGKFIPLAEDTGLIVPIGQWVLATACAQLAAWRGDARAGELQVAVNVSARQFRQADFVDQLQALLQRSGADPTRLKLELTESLVLDNVADTIARMNAIKQLGVSFSMDDFGTGYSSLSYLTRLPLDQLKIDRAFVSRLPDNQSDAIIAQTIVTMGRSLGLKVIAEGVETAAQCEFLDRHGCHGYQGFMFGRPVPVDEFTRLLPPAPD</sequence>
<feature type="domain" description="PAC" evidence="4">
    <location>
        <begin position="391"/>
        <end position="443"/>
    </location>
</feature>
<organism evidence="7 8">
    <name type="scientific">Candidatus Accumulibacter adjunctus</name>
    <dbReference type="NCBI Taxonomy" id="1454001"/>
    <lineage>
        <taxon>Bacteria</taxon>
        <taxon>Pseudomonadati</taxon>
        <taxon>Pseudomonadota</taxon>
        <taxon>Betaproteobacteria</taxon>
        <taxon>Candidatus Accumulibacter</taxon>
    </lineage>
</organism>
<dbReference type="Pfam" id="PF00989">
    <property type="entry name" value="PAS"/>
    <property type="match status" value="1"/>
</dbReference>
<dbReference type="SMART" id="SM00267">
    <property type="entry name" value="GGDEF"/>
    <property type="match status" value="1"/>
</dbReference>
<dbReference type="CDD" id="cd01949">
    <property type="entry name" value="GGDEF"/>
    <property type="match status" value="1"/>
</dbReference>
<dbReference type="SUPFAM" id="SSF55073">
    <property type="entry name" value="Nucleotide cyclase"/>
    <property type="match status" value="1"/>
</dbReference>
<evidence type="ECO:0000313" key="7">
    <source>
        <dbReference type="EMBL" id="EXI66364.1"/>
    </source>
</evidence>
<proteinExistence type="predicted"/>
<dbReference type="GO" id="GO:0071111">
    <property type="term" value="F:cyclic-guanylate-specific phosphodiesterase activity"/>
    <property type="evidence" value="ECO:0007669"/>
    <property type="project" value="UniProtKB-EC"/>
</dbReference>
<dbReference type="EC" id="3.1.4.52" evidence="7"/>
<dbReference type="Pfam" id="PF13426">
    <property type="entry name" value="PAS_9"/>
    <property type="match status" value="3"/>
</dbReference>
<comment type="caution">
    <text evidence="7">The sequence shown here is derived from an EMBL/GenBank/DDBJ whole genome shotgun (WGS) entry which is preliminary data.</text>
</comment>
<keyword evidence="7" id="KW-0378">Hydrolase</keyword>
<name>A0A011PJB8_9PROT</name>
<accession>A0A011PJB8</accession>
<dbReference type="InterPro" id="IPR012226">
    <property type="entry name" value="Diguanyl_cyclase/Pdiesterase"/>
</dbReference>
<feature type="coiled-coil region" evidence="2">
    <location>
        <begin position="604"/>
        <end position="631"/>
    </location>
</feature>
<dbReference type="AlphaFoldDB" id="A0A011PJB8"/>
<dbReference type="PROSITE" id="PS50887">
    <property type="entry name" value="GGDEF"/>
    <property type="match status" value="1"/>
</dbReference>
<dbReference type="SMART" id="SM00091">
    <property type="entry name" value="PAS"/>
    <property type="match status" value="3"/>
</dbReference>
<dbReference type="FunFam" id="3.30.70.270:FF:000001">
    <property type="entry name" value="Diguanylate cyclase domain protein"/>
    <property type="match status" value="1"/>
</dbReference>
<evidence type="ECO:0000256" key="2">
    <source>
        <dbReference type="SAM" id="Coils"/>
    </source>
</evidence>
<feature type="domain" description="PAC" evidence="4">
    <location>
        <begin position="19"/>
        <end position="70"/>
    </location>
</feature>
<dbReference type="PATRIC" id="fig|1454001.3.peg.2770"/>
<dbReference type="GO" id="GO:0071732">
    <property type="term" value="P:cellular response to nitric oxide"/>
    <property type="evidence" value="ECO:0007669"/>
    <property type="project" value="UniProtKB-ARBA"/>
</dbReference>
<dbReference type="NCBIfam" id="TIGR00229">
    <property type="entry name" value="sensory_box"/>
    <property type="match status" value="4"/>
</dbReference>
<comment type="catalytic activity">
    <reaction evidence="1">
        <text>3',3'-c-di-GMP + H2O = 5'-phosphoguanylyl(3'-&gt;5')guanosine + H(+)</text>
        <dbReference type="Rhea" id="RHEA:24902"/>
        <dbReference type="ChEBI" id="CHEBI:15377"/>
        <dbReference type="ChEBI" id="CHEBI:15378"/>
        <dbReference type="ChEBI" id="CHEBI:58754"/>
        <dbReference type="ChEBI" id="CHEBI:58805"/>
        <dbReference type="EC" id="3.1.4.52"/>
    </reaction>
    <physiologicalReaction direction="left-to-right" evidence="1">
        <dbReference type="Rhea" id="RHEA:24903"/>
    </physiologicalReaction>
</comment>
<keyword evidence="8" id="KW-1185">Reference proteome</keyword>
<dbReference type="Pfam" id="PF00990">
    <property type="entry name" value="GGDEF"/>
    <property type="match status" value="1"/>
</dbReference>
<feature type="domain" description="PAC" evidence="4">
    <location>
        <begin position="138"/>
        <end position="192"/>
    </location>
</feature>
<evidence type="ECO:0000259" key="3">
    <source>
        <dbReference type="PROSITE" id="PS50112"/>
    </source>
</evidence>
<dbReference type="NCBIfam" id="TIGR00254">
    <property type="entry name" value="GGDEF"/>
    <property type="match status" value="1"/>
</dbReference>
<evidence type="ECO:0000259" key="6">
    <source>
        <dbReference type="PROSITE" id="PS50887"/>
    </source>
</evidence>
<dbReference type="Proteomes" id="UP000020218">
    <property type="component" value="Unassembled WGS sequence"/>
</dbReference>
<dbReference type="PANTHER" id="PTHR44757:SF2">
    <property type="entry name" value="BIOFILM ARCHITECTURE MAINTENANCE PROTEIN MBAA"/>
    <property type="match status" value="1"/>
</dbReference>
<dbReference type="InterPro" id="IPR013767">
    <property type="entry name" value="PAS_fold"/>
</dbReference>
<dbReference type="InterPro" id="IPR001633">
    <property type="entry name" value="EAL_dom"/>
</dbReference>
<dbReference type="PIRSF" id="PIRSF005925">
    <property type="entry name" value="Dos"/>
    <property type="match status" value="1"/>
</dbReference>
<dbReference type="PROSITE" id="PS50112">
    <property type="entry name" value="PAS"/>
    <property type="match status" value="2"/>
</dbReference>
<dbReference type="InterPro" id="IPR001610">
    <property type="entry name" value="PAC"/>
</dbReference>
<dbReference type="CDD" id="cd00130">
    <property type="entry name" value="PAS"/>
    <property type="match status" value="3"/>
</dbReference>
<dbReference type="Gene3D" id="3.20.20.450">
    <property type="entry name" value="EAL domain"/>
    <property type="match status" value="1"/>
</dbReference>
<dbReference type="Gene3D" id="3.30.70.270">
    <property type="match status" value="1"/>
</dbReference>
<dbReference type="STRING" id="1454001.AW08_02721"/>
<dbReference type="InterPro" id="IPR000160">
    <property type="entry name" value="GGDEF_dom"/>
</dbReference>
<dbReference type="PROSITE" id="PS50883">
    <property type="entry name" value="EAL"/>
    <property type="match status" value="1"/>
</dbReference>
<dbReference type="FunFam" id="3.20.20.450:FF:000001">
    <property type="entry name" value="Cyclic di-GMP phosphodiesterase yahA"/>
    <property type="match status" value="1"/>
</dbReference>
<protein>
    <submittedName>
        <fullName evidence="7">Cyclic di-GMP phosphodiesterase Gmr</fullName>
        <ecNumber evidence="7">3.1.4.52</ecNumber>
    </submittedName>
</protein>
<dbReference type="SUPFAM" id="SSF55785">
    <property type="entry name" value="PYP-like sensor domain (PAS domain)"/>
    <property type="match status" value="4"/>
</dbReference>
<keyword evidence="2" id="KW-0175">Coiled coil</keyword>
<dbReference type="InterPro" id="IPR029787">
    <property type="entry name" value="Nucleotide_cyclase"/>
</dbReference>
<dbReference type="InterPro" id="IPR000014">
    <property type="entry name" value="PAS"/>
</dbReference>
<dbReference type="SMART" id="SM00086">
    <property type="entry name" value="PAC"/>
    <property type="match status" value="4"/>
</dbReference>
<feature type="domain" description="PAC" evidence="4">
    <location>
        <begin position="271"/>
        <end position="321"/>
    </location>
</feature>
<dbReference type="InterPro" id="IPR000700">
    <property type="entry name" value="PAS-assoc_C"/>
</dbReference>
<dbReference type="Gene3D" id="3.30.450.20">
    <property type="entry name" value="PAS domain"/>
    <property type="match status" value="4"/>
</dbReference>
<evidence type="ECO:0000259" key="5">
    <source>
        <dbReference type="PROSITE" id="PS50883"/>
    </source>
</evidence>
<feature type="domain" description="GGDEF" evidence="6">
    <location>
        <begin position="477"/>
        <end position="609"/>
    </location>
</feature>
<feature type="domain" description="EAL" evidence="5">
    <location>
        <begin position="618"/>
        <end position="872"/>
    </location>
</feature>
<dbReference type="InterPro" id="IPR035919">
    <property type="entry name" value="EAL_sf"/>
</dbReference>
<dbReference type="InterPro" id="IPR052155">
    <property type="entry name" value="Biofilm_reg_signaling"/>
</dbReference>